<dbReference type="Proteomes" id="UP000682733">
    <property type="component" value="Unassembled WGS sequence"/>
</dbReference>
<dbReference type="GO" id="GO:0003725">
    <property type="term" value="F:double-stranded RNA binding"/>
    <property type="evidence" value="ECO:0007669"/>
    <property type="project" value="TreeGrafter"/>
</dbReference>
<dbReference type="FunFam" id="1.10.1410.40:FF:000001">
    <property type="entry name" value="interleukin enhancer-binding factor 3 isoform X1"/>
    <property type="match status" value="1"/>
</dbReference>
<dbReference type="AlphaFoldDB" id="A0A8S2CNG2"/>
<proteinExistence type="predicted"/>
<protein>
    <recommendedName>
        <fullName evidence="1">DZF domain-containing protein</fullName>
    </recommendedName>
</protein>
<dbReference type="PROSITE" id="PS51703">
    <property type="entry name" value="DZF"/>
    <property type="match status" value="1"/>
</dbReference>
<dbReference type="Proteomes" id="UP000677228">
    <property type="component" value="Unassembled WGS sequence"/>
</dbReference>
<evidence type="ECO:0000313" key="2">
    <source>
        <dbReference type="EMBL" id="CAF0757474.1"/>
    </source>
</evidence>
<feature type="domain" description="DZF" evidence="1">
    <location>
        <begin position="1"/>
        <end position="249"/>
    </location>
</feature>
<reference evidence="2" key="1">
    <citation type="submission" date="2021-02" db="EMBL/GenBank/DDBJ databases">
        <authorList>
            <person name="Nowell W R."/>
        </authorList>
    </citation>
    <scope>NUCLEOTIDE SEQUENCE</scope>
</reference>
<evidence type="ECO:0000259" key="1">
    <source>
        <dbReference type="PROSITE" id="PS51703"/>
    </source>
</evidence>
<gene>
    <name evidence="2" type="ORF">OVA965_LOCUS2365</name>
    <name evidence="3" type="ORF">TMI583_LOCUS2365</name>
</gene>
<evidence type="ECO:0000313" key="4">
    <source>
        <dbReference type="Proteomes" id="UP000677228"/>
    </source>
</evidence>
<accession>A0A8S2CNG2</accession>
<dbReference type="GO" id="GO:0003727">
    <property type="term" value="F:single-stranded RNA binding"/>
    <property type="evidence" value="ECO:0007669"/>
    <property type="project" value="TreeGrafter"/>
</dbReference>
<name>A0A8S2CNG2_9BILA</name>
<dbReference type="PANTHER" id="PTHR45762">
    <property type="entry name" value="ZINC FINGER RNA-BINDING PROTEIN"/>
    <property type="match status" value="1"/>
</dbReference>
<organism evidence="2 4">
    <name type="scientific">Didymodactylos carnosus</name>
    <dbReference type="NCBI Taxonomy" id="1234261"/>
    <lineage>
        <taxon>Eukaryota</taxon>
        <taxon>Metazoa</taxon>
        <taxon>Spiralia</taxon>
        <taxon>Gnathifera</taxon>
        <taxon>Rotifera</taxon>
        <taxon>Eurotatoria</taxon>
        <taxon>Bdelloidea</taxon>
        <taxon>Philodinida</taxon>
        <taxon>Philodinidae</taxon>
        <taxon>Didymodactylos</taxon>
    </lineage>
</organism>
<dbReference type="EMBL" id="CAJNOK010000494">
    <property type="protein sequence ID" value="CAF0757474.1"/>
    <property type="molecule type" value="Genomic_DNA"/>
</dbReference>
<dbReference type="Pfam" id="PF20965">
    <property type="entry name" value="DZF_C"/>
    <property type="match status" value="1"/>
</dbReference>
<comment type="caution">
    <text evidence="2">The sequence shown here is derived from an EMBL/GenBank/DDBJ whole genome shotgun (WGS) entry which is preliminary data.</text>
</comment>
<dbReference type="EMBL" id="CAJOBA010000494">
    <property type="protein sequence ID" value="CAF3536886.1"/>
    <property type="molecule type" value="Genomic_DNA"/>
</dbReference>
<dbReference type="GO" id="GO:0071011">
    <property type="term" value="C:precatalytic spliceosome"/>
    <property type="evidence" value="ECO:0007669"/>
    <property type="project" value="TreeGrafter"/>
</dbReference>
<sequence length="249" mass="28262">MYHPYSYMTQQAQAFYASRPEYGYNTISSYGYMGTRPPLLPSSESNSRTSYEYPVYPSYEAQYSQPTGQINISKPDIDATSPTVIQAKSKFIVKLSSIDTQQTVQSVNSEMVAIEQQQYNTQNNVKSEDNSSVIELIVERIISATHNQQQPMTIGSIFRYTLECLSSGLLLPDGPGLLNPCQNEPKNALDCLTIQQKEDITYTAQLALRMMVFGQIYKILDMEVFKSETNIDYGRKRPYQDDDLGRELD</sequence>
<dbReference type="Gene3D" id="1.10.1410.40">
    <property type="match status" value="1"/>
</dbReference>
<dbReference type="InterPro" id="IPR006561">
    <property type="entry name" value="DZF_dom"/>
</dbReference>
<evidence type="ECO:0000313" key="3">
    <source>
        <dbReference type="EMBL" id="CAF3536886.1"/>
    </source>
</evidence>
<dbReference type="InterPro" id="IPR049402">
    <property type="entry name" value="DZF_dom_C"/>
</dbReference>
<dbReference type="SMART" id="SM00572">
    <property type="entry name" value="DZF"/>
    <property type="match status" value="1"/>
</dbReference>
<dbReference type="PANTHER" id="PTHR45762:SF3">
    <property type="entry name" value="ZINC-FINGER PROTEIN AT 72D, ISOFORM B"/>
    <property type="match status" value="1"/>
</dbReference>